<proteinExistence type="predicted"/>
<feature type="compositionally biased region" description="Polar residues" evidence="1">
    <location>
        <begin position="259"/>
        <end position="270"/>
    </location>
</feature>
<gene>
    <name evidence="2" type="ORF">B2J93_8103</name>
</gene>
<feature type="region of interest" description="Disordered" evidence="1">
    <location>
        <begin position="237"/>
        <end position="277"/>
    </location>
</feature>
<dbReference type="InParanoid" id="A0A218ZBA0"/>
<dbReference type="AlphaFoldDB" id="A0A218ZBA0"/>
<feature type="region of interest" description="Disordered" evidence="1">
    <location>
        <begin position="1"/>
        <end position="50"/>
    </location>
</feature>
<dbReference type="Pfam" id="PF12511">
    <property type="entry name" value="DUF3716"/>
    <property type="match status" value="1"/>
</dbReference>
<comment type="caution">
    <text evidence="2">The sequence shown here is derived from an EMBL/GenBank/DDBJ whole genome shotgun (WGS) entry which is preliminary data.</text>
</comment>
<sequence length="384" mass="42608">MDTAHEQNDLPRALPQLPASELASPSPQEEWNGPAPENLPHPPPPRTATTDMLRALSSLPKVREIPWKLGQELPPSKALDHERAQVRAAVMLSQRGKAAKEPCNRCARGTGRFSQCIHLDDWFQGACATCQMSSKGNLCSHRTSKEEATAAAQQKVKAVLKKTPLADTARVQQELSRKRKQVSVDKGPHKQHRKSYNIEDLESRFGAPLSRSTNSVPYEKSFDDDPAALLRYVYRQQQSQANGTKRHHHQQYNDESDEMQLQVSRSNGHSSGKARVSYTGGAAEGSFSPCLGNTVKGQQRSSLNENIPVDRWGNQDQREDHRPPVDSPVALIDSLPRKTQKQLYSIIGGLESGIRSQIQQTENLQKQLNLLKGTLGIDVEDGDL</sequence>
<feature type="region of interest" description="Disordered" evidence="1">
    <location>
        <begin position="173"/>
        <end position="201"/>
    </location>
</feature>
<feature type="region of interest" description="Disordered" evidence="1">
    <location>
        <begin position="296"/>
        <end position="328"/>
    </location>
</feature>
<evidence type="ECO:0000313" key="3">
    <source>
        <dbReference type="Proteomes" id="UP000242519"/>
    </source>
</evidence>
<organism evidence="2 3">
    <name type="scientific">Diplocarpon coronariae</name>
    <dbReference type="NCBI Taxonomy" id="2795749"/>
    <lineage>
        <taxon>Eukaryota</taxon>
        <taxon>Fungi</taxon>
        <taxon>Dikarya</taxon>
        <taxon>Ascomycota</taxon>
        <taxon>Pezizomycotina</taxon>
        <taxon>Leotiomycetes</taxon>
        <taxon>Helotiales</taxon>
        <taxon>Drepanopezizaceae</taxon>
        <taxon>Diplocarpon</taxon>
    </lineage>
</organism>
<dbReference type="Proteomes" id="UP000242519">
    <property type="component" value="Unassembled WGS sequence"/>
</dbReference>
<dbReference type="InterPro" id="IPR022190">
    <property type="entry name" value="DUF3716"/>
</dbReference>
<reference evidence="2 3" key="1">
    <citation type="submission" date="2017-04" db="EMBL/GenBank/DDBJ databases">
        <title>Draft genome sequence of Marssonina coronaria NL1: causal agent of apple blotch.</title>
        <authorList>
            <person name="Cheng Q."/>
        </authorList>
    </citation>
    <scope>NUCLEOTIDE SEQUENCE [LARGE SCALE GENOMIC DNA]</scope>
    <source>
        <strain evidence="2 3">NL1</strain>
    </source>
</reference>
<dbReference type="OrthoDB" id="3536438at2759"/>
<feature type="compositionally biased region" description="Polar residues" evidence="1">
    <location>
        <begin position="296"/>
        <end position="305"/>
    </location>
</feature>
<accession>A0A218ZBA0</accession>
<evidence type="ECO:0000313" key="2">
    <source>
        <dbReference type="EMBL" id="OWP05361.1"/>
    </source>
</evidence>
<protein>
    <submittedName>
        <fullName evidence="2">Uncharacterized protein</fullName>
    </submittedName>
</protein>
<dbReference type="EMBL" id="MZNU01000076">
    <property type="protein sequence ID" value="OWP05361.1"/>
    <property type="molecule type" value="Genomic_DNA"/>
</dbReference>
<name>A0A218ZBA0_9HELO</name>
<evidence type="ECO:0000256" key="1">
    <source>
        <dbReference type="SAM" id="MobiDB-lite"/>
    </source>
</evidence>
<feature type="compositionally biased region" description="Pro residues" evidence="1">
    <location>
        <begin position="37"/>
        <end position="46"/>
    </location>
</feature>
<keyword evidence="3" id="KW-1185">Reference proteome</keyword>